<gene>
    <name evidence="1" type="ORF">QFC20_001160</name>
</gene>
<reference evidence="1" key="1">
    <citation type="submission" date="2023-04" db="EMBL/GenBank/DDBJ databases">
        <title>Draft Genome sequencing of Naganishia species isolated from polar environments using Oxford Nanopore Technology.</title>
        <authorList>
            <person name="Leo P."/>
            <person name="Venkateswaran K."/>
        </authorList>
    </citation>
    <scope>NUCLEOTIDE SEQUENCE</scope>
    <source>
        <strain evidence="1">MNA-CCFEE 5262</strain>
    </source>
</reference>
<evidence type="ECO:0000313" key="1">
    <source>
        <dbReference type="EMBL" id="KAJ9115293.1"/>
    </source>
</evidence>
<accession>A0ACC2WV37</accession>
<comment type="caution">
    <text evidence="1">The sequence shown here is derived from an EMBL/GenBank/DDBJ whole genome shotgun (WGS) entry which is preliminary data.</text>
</comment>
<sequence length="569" mass="64406">MTVESRTPIAVATERDTRPTLSERPATQHARGERTDGLQPMASVRQQKHNVVVPAEPPKKKKSHARKQAPGHIPRPRNAFILFRKHITDNNLIPKSVEVKHQNISIVASQMWAEAPAEVKAQFTEAAKREKEEHARLYPNYRYQPAYRRTDIIRRRVRKDPLEDDKCEAVASLLIQGKAGNALETEVKTKIAEKTGLAENPEEITLVVKRGRRKRKDAPGELSKSAIRAEKAAERARAMREHWMDTSLLLAQQANSRGHHQRLAPVPYYDARYQHPNVVYVDEFGRPVYEDRYDPPYADAHANEADFYPVEHYRGEMAPSHQVADHYAGRNMTQAHPQAQHPFQMNVAPGGNQQQMMMKQAHMYHAPHVNNHAMQGQPMHYAPHPAEIPQQWGPAEQQNLLPFEQHIAHAPQEPMQMQAPMALDAEHDASWALDPMLAANPMDPLADNTYGQLAQDGSDFPAMDEYRNISMPSDIIAGRWARDQNGTHEDELAQNDGGNHVQQEQAENMDNLLPLMEGEHLPSQHIDFGDKGELFGGDLNDVLPIDPDIQDYNAALHQQQDMEALLGQM</sequence>
<organism evidence="1 2">
    <name type="scientific">Naganishia adeliensis</name>
    <dbReference type="NCBI Taxonomy" id="92952"/>
    <lineage>
        <taxon>Eukaryota</taxon>
        <taxon>Fungi</taxon>
        <taxon>Dikarya</taxon>
        <taxon>Basidiomycota</taxon>
        <taxon>Agaricomycotina</taxon>
        <taxon>Tremellomycetes</taxon>
        <taxon>Filobasidiales</taxon>
        <taxon>Filobasidiaceae</taxon>
        <taxon>Naganishia</taxon>
    </lineage>
</organism>
<keyword evidence="2" id="KW-1185">Reference proteome</keyword>
<proteinExistence type="predicted"/>
<name>A0ACC2WV37_9TREE</name>
<dbReference type="Proteomes" id="UP001230649">
    <property type="component" value="Unassembled WGS sequence"/>
</dbReference>
<dbReference type="EMBL" id="JASBWS010000006">
    <property type="protein sequence ID" value="KAJ9115293.1"/>
    <property type="molecule type" value="Genomic_DNA"/>
</dbReference>
<evidence type="ECO:0000313" key="2">
    <source>
        <dbReference type="Proteomes" id="UP001230649"/>
    </source>
</evidence>
<protein>
    <submittedName>
        <fullName evidence="1">Uncharacterized protein</fullName>
    </submittedName>
</protein>